<evidence type="ECO:0000259" key="1">
    <source>
        <dbReference type="Pfam" id="PF07883"/>
    </source>
</evidence>
<reference evidence="2 3" key="1">
    <citation type="submission" date="2024-04" db="EMBL/GenBank/DDBJ databases">
        <title>Luteolibacter sp. isolated from soil.</title>
        <authorList>
            <person name="An J."/>
        </authorList>
    </citation>
    <scope>NUCLEOTIDE SEQUENCE [LARGE SCALE GENOMIC DNA]</scope>
    <source>
        <strain evidence="2 3">Y139</strain>
    </source>
</reference>
<dbReference type="EMBL" id="JBBUKT010000010">
    <property type="protein sequence ID" value="MEK7953217.1"/>
    <property type="molecule type" value="Genomic_DNA"/>
</dbReference>
<dbReference type="InterPro" id="IPR053146">
    <property type="entry name" value="QDO-like"/>
</dbReference>
<dbReference type="InterPro" id="IPR013096">
    <property type="entry name" value="Cupin_2"/>
</dbReference>
<accession>A0ABU9AZL8</accession>
<dbReference type="Pfam" id="PF07883">
    <property type="entry name" value="Cupin_2"/>
    <property type="match status" value="1"/>
</dbReference>
<organism evidence="2 3">
    <name type="scientific">Luteolibacter soli</name>
    <dbReference type="NCBI Taxonomy" id="3135280"/>
    <lineage>
        <taxon>Bacteria</taxon>
        <taxon>Pseudomonadati</taxon>
        <taxon>Verrucomicrobiota</taxon>
        <taxon>Verrucomicrobiia</taxon>
        <taxon>Verrucomicrobiales</taxon>
        <taxon>Verrucomicrobiaceae</taxon>
        <taxon>Luteolibacter</taxon>
    </lineage>
</organism>
<comment type="caution">
    <text evidence="2">The sequence shown here is derived from an EMBL/GenBank/DDBJ whole genome shotgun (WGS) entry which is preliminary data.</text>
</comment>
<evidence type="ECO:0000313" key="3">
    <source>
        <dbReference type="Proteomes" id="UP001371305"/>
    </source>
</evidence>
<evidence type="ECO:0000313" key="2">
    <source>
        <dbReference type="EMBL" id="MEK7953217.1"/>
    </source>
</evidence>
<dbReference type="InterPro" id="IPR011051">
    <property type="entry name" value="RmlC_Cupin_sf"/>
</dbReference>
<dbReference type="Gene3D" id="2.60.120.10">
    <property type="entry name" value="Jelly Rolls"/>
    <property type="match status" value="1"/>
</dbReference>
<name>A0ABU9AZL8_9BACT</name>
<gene>
    <name evidence="2" type="ORF">WKV53_22065</name>
</gene>
<sequence>MSTSTLIPPAVIPPAEAKTYHAFGDTASFLLTGEQTGGSYTMFVNVTAPGGGPPPHRHENEDEWFYVVEGRAEFFQDGEWAEVPAGTAVFMPRGSVHAFRNVGDTPLKQIIHTAPSGFETFFSRMAEEFNRDGGPDMERVGAVSAEHGIYYV</sequence>
<feature type="domain" description="Cupin type-2" evidence="1">
    <location>
        <begin position="48"/>
        <end position="108"/>
    </location>
</feature>
<dbReference type="InterPro" id="IPR014710">
    <property type="entry name" value="RmlC-like_jellyroll"/>
</dbReference>
<keyword evidence="3" id="KW-1185">Reference proteome</keyword>
<dbReference type="PANTHER" id="PTHR36440:SF1">
    <property type="entry name" value="PUTATIVE (AFU_ORTHOLOGUE AFUA_8G07350)-RELATED"/>
    <property type="match status" value="1"/>
</dbReference>
<proteinExistence type="predicted"/>
<dbReference type="SUPFAM" id="SSF51182">
    <property type="entry name" value="RmlC-like cupins"/>
    <property type="match status" value="1"/>
</dbReference>
<protein>
    <submittedName>
        <fullName evidence="2">Cupin domain-containing protein</fullName>
    </submittedName>
</protein>
<dbReference type="PANTHER" id="PTHR36440">
    <property type="entry name" value="PUTATIVE (AFU_ORTHOLOGUE AFUA_8G07350)-RELATED"/>
    <property type="match status" value="1"/>
</dbReference>
<dbReference type="Proteomes" id="UP001371305">
    <property type="component" value="Unassembled WGS sequence"/>
</dbReference>